<protein>
    <submittedName>
        <fullName evidence="2">Putative glycerophosphoryl diester phosphodiesterase 1</fullName>
        <ecNumber evidence="2">3.1.4.46</ecNumber>
    </submittedName>
</protein>
<dbReference type="AlphaFoldDB" id="A0A1V4SIZ3"/>
<dbReference type="STRING" id="48256.CLHUN_23400"/>
<sequence length="245" mass="28018">MNTLIWAHRGASAQAPENSMEAFRLANRQQADGIELDIHMTRDGHLVVAHDETIDRCSNGSGRIIDMTLKELLTYDFSNHMDGYRNIRIPTLEEVLHFVKGTRLTVNIELKSGLVTYEGIEEKAIRLVSDMGMKKRVLYSSFNHHSLMLIKKIDRAIPIGLLYTEALVDPQLYALRIAAEAVHPFYYTLAVPGTVRKCRENGIMVHPWTVNTQEHMTWMYKEEVNAIITNYPALALDVKKRLNKQ</sequence>
<dbReference type="OrthoDB" id="384721at2"/>
<dbReference type="SUPFAM" id="SSF51695">
    <property type="entry name" value="PLC-like phosphodiesterases"/>
    <property type="match status" value="1"/>
</dbReference>
<dbReference type="InterPro" id="IPR017946">
    <property type="entry name" value="PLC-like_Pdiesterase_TIM-brl"/>
</dbReference>
<dbReference type="Gene3D" id="3.20.20.190">
    <property type="entry name" value="Phosphatidylinositol (PI) phosphodiesterase"/>
    <property type="match status" value="1"/>
</dbReference>
<dbReference type="InterPro" id="IPR030395">
    <property type="entry name" value="GP_PDE_dom"/>
</dbReference>
<organism evidence="2 3">
    <name type="scientific">Ruminiclostridium hungatei</name>
    <name type="common">Clostridium hungatei</name>
    <dbReference type="NCBI Taxonomy" id="48256"/>
    <lineage>
        <taxon>Bacteria</taxon>
        <taxon>Bacillati</taxon>
        <taxon>Bacillota</taxon>
        <taxon>Clostridia</taxon>
        <taxon>Eubacteriales</taxon>
        <taxon>Oscillospiraceae</taxon>
        <taxon>Ruminiclostridium</taxon>
    </lineage>
</organism>
<reference evidence="2 3" key="1">
    <citation type="submission" date="2017-03" db="EMBL/GenBank/DDBJ databases">
        <title>Genome sequence of Clostridium hungatei DSM 14427.</title>
        <authorList>
            <person name="Poehlein A."/>
            <person name="Daniel R."/>
        </authorList>
    </citation>
    <scope>NUCLEOTIDE SEQUENCE [LARGE SCALE GENOMIC DNA]</scope>
    <source>
        <strain evidence="2 3">DSM 14427</strain>
    </source>
</reference>
<dbReference type="Proteomes" id="UP000191554">
    <property type="component" value="Unassembled WGS sequence"/>
</dbReference>
<gene>
    <name evidence="2" type="primary">glpQ1</name>
    <name evidence="2" type="ORF">CLHUN_23400</name>
</gene>
<evidence type="ECO:0000259" key="1">
    <source>
        <dbReference type="PROSITE" id="PS51704"/>
    </source>
</evidence>
<name>A0A1V4SIZ3_RUMHU</name>
<evidence type="ECO:0000313" key="3">
    <source>
        <dbReference type="Proteomes" id="UP000191554"/>
    </source>
</evidence>
<comment type="caution">
    <text evidence="2">The sequence shown here is derived from an EMBL/GenBank/DDBJ whole genome shotgun (WGS) entry which is preliminary data.</text>
</comment>
<accession>A0A1V4SIZ3</accession>
<dbReference type="RefSeq" id="WP_080064771.1">
    <property type="nucleotide sequence ID" value="NZ_MZGX01000014.1"/>
</dbReference>
<dbReference type="GO" id="GO:0006629">
    <property type="term" value="P:lipid metabolic process"/>
    <property type="evidence" value="ECO:0007669"/>
    <property type="project" value="InterPro"/>
</dbReference>
<keyword evidence="2" id="KW-0378">Hydrolase</keyword>
<dbReference type="CDD" id="cd08563">
    <property type="entry name" value="GDPD_TtGDE_like"/>
    <property type="match status" value="1"/>
</dbReference>
<dbReference type="EMBL" id="MZGX01000014">
    <property type="protein sequence ID" value="OPX43858.1"/>
    <property type="molecule type" value="Genomic_DNA"/>
</dbReference>
<dbReference type="EC" id="3.1.4.46" evidence="2"/>
<dbReference type="Pfam" id="PF03009">
    <property type="entry name" value="GDPD"/>
    <property type="match status" value="1"/>
</dbReference>
<dbReference type="PROSITE" id="PS51704">
    <property type="entry name" value="GP_PDE"/>
    <property type="match status" value="1"/>
</dbReference>
<dbReference type="PANTHER" id="PTHR46211">
    <property type="entry name" value="GLYCEROPHOSPHORYL DIESTER PHOSPHODIESTERASE"/>
    <property type="match status" value="1"/>
</dbReference>
<proteinExistence type="predicted"/>
<dbReference type="PANTHER" id="PTHR46211:SF1">
    <property type="entry name" value="GLYCEROPHOSPHODIESTER PHOSPHODIESTERASE, CYTOPLASMIC"/>
    <property type="match status" value="1"/>
</dbReference>
<dbReference type="GO" id="GO:0008889">
    <property type="term" value="F:glycerophosphodiester phosphodiesterase activity"/>
    <property type="evidence" value="ECO:0007669"/>
    <property type="project" value="UniProtKB-EC"/>
</dbReference>
<feature type="domain" description="GP-PDE" evidence="1">
    <location>
        <begin position="3"/>
        <end position="239"/>
    </location>
</feature>
<evidence type="ECO:0000313" key="2">
    <source>
        <dbReference type="EMBL" id="OPX43858.1"/>
    </source>
</evidence>
<keyword evidence="3" id="KW-1185">Reference proteome</keyword>